<evidence type="ECO:0000313" key="1">
    <source>
        <dbReference type="EMBL" id="JAH37267.1"/>
    </source>
</evidence>
<name>A0A0E9S7U4_ANGAN</name>
<reference evidence="1" key="2">
    <citation type="journal article" date="2015" name="Fish Shellfish Immunol.">
        <title>Early steps in the European eel (Anguilla anguilla)-Vibrio vulnificus interaction in the gills: Role of the RtxA13 toxin.</title>
        <authorList>
            <person name="Callol A."/>
            <person name="Pajuelo D."/>
            <person name="Ebbesson L."/>
            <person name="Teles M."/>
            <person name="MacKenzie S."/>
            <person name="Amaro C."/>
        </authorList>
    </citation>
    <scope>NUCLEOTIDE SEQUENCE</scope>
</reference>
<protein>
    <submittedName>
        <fullName evidence="1">Uncharacterized protein</fullName>
    </submittedName>
</protein>
<reference evidence="1" key="1">
    <citation type="submission" date="2014-11" db="EMBL/GenBank/DDBJ databases">
        <authorList>
            <person name="Amaro Gonzalez C."/>
        </authorList>
    </citation>
    <scope>NUCLEOTIDE SEQUENCE</scope>
</reference>
<sequence length="25" mass="2843">MGIKLNTVTDTHTLTHTPRTYQKSV</sequence>
<dbReference type="AlphaFoldDB" id="A0A0E9S7U4"/>
<organism evidence="1">
    <name type="scientific">Anguilla anguilla</name>
    <name type="common">European freshwater eel</name>
    <name type="synonym">Muraena anguilla</name>
    <dbReference type="NCBI Taxonomy" id="7936"/>
    <lineage>
        <taxon>Eukaryota</taxon>
        <taxon>Metazoa</taxon>
        <taxon>Chordata</taxon>
        <taxon>Craniata</taxon>
        <taxon>Vertebrata</taxon>
        <taxon>Euteleostomi</taxon>
        <taxon>Actinopterygii</taxon>
        <taxon>Neopterygii</taxon>
        <taxon>Teleostei</taxon>
        <taxon>Anguilliformes</taxon>
        <taxon>Anguillidae</taxon>
        <taxon>Anguilla</taxon>
    </lineage>
</organism>
<accession>A0A0E9S7U4</accession>
<dbReference type="EMBL" id="GBXM01071310">
    <property type="protein sequence ID" value="JAH37267.1"/>
    <property type="molecule type" value="Transcribed_RNA"/>
</dbReference>
<proteinExistence type="predicted"/>